<evidence type="ECO:0000259" key="8">
    <source>
        <dbReference type="Pfam" id="PF00082"/>
    </source>
</evidence>
<evidence type="ECO:0000256" key="6">
    <source>
        <dbReference type="RuleBase" id="RU003355"/>
    </source>
</evidence>
<feature type="active site" description="Charge relay system" evidence="5">
    <location>
        <position position="435"/>
    </location>
</feature>
<evidence type="ECO:0000256" key="1">
    <source>
        <dbReference type="ARBA" id="ARBA00011073"/>
    </source>
</evidence>
<evidence type="ECO:0000256" key="3">
    <source>
        <dbReference type="ARBA" id="ARBA00022801"/>
    </source>
</evidence>
<dbReference type="GO" id="GO:0006508">
    <property type="term" value="P:proteolysis"/>
    <property type="evidence" value="ECO:0007669"/>
    <property type="project" value="UniProtKB-KW"/>
</dbReference>
<dbReference type="InterPro" id="IPR036852">
    <property type="entry name" value="Peptidase_S8/S53_dom_sf"/>
</dbReference>
<evidence type="ECO:0000313" key="9">
    <source>
        <dbReference type="EMBL" id="SZX67878.1"/>
    </source>
</evidence>
<sequence>MRASRFLALCAVLSAIPWRCAAQTDTPEFRDPLQYKSHLSAPKGYDPMKDTGTRHGKVARRYIVRMKQEVQDLDNAISSLLDNTAVSSSSVGIAAGSSSDAVAPASLAAAGATPQTNFSGGGLQGFVLDIPADVDEADVVAQLSAHQDVMRVVPDTWVGIAAATARLSNSAEATTSLLRIGAIVPNKRPASSARPMVQAAANGSVVVALIDTGCDVTNEDLNVVGGMDFTSDNSYGLDGNGHGTHVAGILGARGNGRGIVGMYPKVPIFCLKVLGATGQGTMGTVVTALTWVAQNGRSKRIRVVNLSLSGETNSEVCDAISAVTKQGITVVVAAGNNGQDMAKFSPANCPDALVVTAINDFDGQAGGLKGVDPATGERDDNPARFSNYATKGKPANIIAAPGTRILSYMPAYKCKDGSASCISGTPNLGYLSGTSMAAPIVSGQVAMCYERGVCKSNSGSEYSKIVRPAGSYSRSNKRFGFNGDPYNSPTSGKYYGFLIYGNTY</sequence>
<dbReference type="Gene3D" id="3.40.50.200">
    <property type="entry name" value="Peptidase S8/S53 domain"/>
    <property type="match status" value="1"/>
</dbReference>
<name>A0A383VQS9_TETOB</name>
<dbReference type="PROSITE" id="PS00138">
    <property type="entry name" value="SUBTILASE_SER"/>
    <property type="match status" value="1"/>
</dbReference>
<accession>A0A383VQS9</accession>
<dbReference type="STRING" id="3088.A0A383VQS9"/>
<comment type="similarity">
    <text evidence="1 5 6">Belongs to the peptidase S8 family.</text>
</comment>
<protein>
    <recommendedName>
        <fullName evidence="8">Peptidase S8/S53 domain-containing protein</fullName>
    </recommendedName>
</protein>
<evidence type="ECO:0000256" key="5">
    <source>
        <dbReference type="PROSITE-ProRule" id="PRU01240"/>
    </source>
</evidence>
<dbReference type="GO" id="GO:0005615">
    <property type="term" value="C:extracellular space"/>
    <property type="evidence" value="ECO:0007669"/>
    <property type="project" value="TreeGrafter"/>
</dbReference>
<dbReference type="PROSITE" id="PS00136">
    <property type="entry name" value="SUBTILASE_ASP"/>
    <property type="match status" value="1"/>
</dbReference>
<dbReference type="Pfam" id="PF00082">
    <property type="entry name" value="Peptidase_S8"/>
    <property type="match status" value="1"/>
</dbReference>
<keyword evidence="4 5" id="KW-0720">Serine protease</keyword>
<keyword evidence="10" id="KW-1185">Reference proteome</keyword>
<dbReference type="AlphaFoldDB" id="A0A383VQS9"/>
<dbReference type="InterPro" id="IPR023828">
    <property type="entry name" value="Peptidase_S8_Ser-AS"/>
</dbReference>
<dbReference type="InterPro" id="IPR022398">
    <property type="entry name" value="Peptidase_S8_His-AS"/>
</dbReference>
<evidence type="ECO:0000256" key="2">
    <source>
        <dbReference type="ARBA" id="ARBA00022670"/>
    </source>
</evidence>
<gene>
    <name evidence="9" type="ORF">BQ4739_LOCUS8222</name>
</gene>
<keyword evidence="2 5" id="KW-0645">Protease</keyword>
<evidence type="ECO:0000256" key="7">
    <source>
        <dbReference type="SAM" id="SignalP"/>
    </source>
</evidence>
<evidence type="ECO:0000256" key="4">
    <source>
        <dbReference type="ARBA" id="ARBA00022825"/>
    </source>
</evidence>
<dbReference type="GO" id="GO:0004252">
    <property type="term" value="F:serine-type endopeptidase activity"/>
    <property type="evidence" value="ECO:0007669"/>
    <property type="project" value="UniProtKB-UniRule"/>
</dbReference>
<reference evidence="9 10" key="1">
    <citation type="submission" date="2016-10" db="EMBL/GenBank/DDBJ databases">
        <authorList>
            <person name="Cai Z."/>
        </authorList>
    </citation>
    <scope>NUCLEOTIDE SEQUENCE [LARGE SCALE GENOMIC DNA]</scope>
</reference>
<dbReference type="InterPro" id="IPR023827">
    <property type="entry name" value="Peptidase_S8_Asp-AS"/>
</dbReference>
<dbReference type="SUPFAM" id="SSF52743">
    <property type="entry name" value="Subtilisin-like"/>
    <property type="match status" value="1"/>
</dbReference>
<feature type="domain" description="Peptidase S8/S53" evidence="8">
    <location>
        <begin position="204"/>
        <end position="450"/>
    </location>
</feature>
<keyword evidence="7" id="KW-0732">Signal</keyword>
<dbReference type="InterPro" id="IPR050131">
    <property type="entry name" value="Peptidase_S8_subtilisin-like"/>
</dbReference>
<dbReference type="PROSITE" id="PS00137">
    <property type="entry name" value="SUBTILASE_HIS"/>
    <property type="match status" value="1"/>
</dbReference>
<dbReference type="PANTHER" id="PTHR43806">
    <property type="entry name" value="PEPTIDASE S8"/>
    <property type="match status" value="1"/>
</dbReference>
<feature type="signal peptide" evidence="7">
    <location>
        <begin position="1"/>
        <end position="22"/>
    </location>
</feature>
<evidence type="ECO:0000313" key="10">
    <source>
        <dbReference type="Proteomes" id="UP000256970"/>
    </source>
</evidence>
<dbReference type="PRINTS" id="PR00723">
    <property type="entry name" value="SUBTILISIN"/>
</dbReference>
<dbReference type="PROSITE" id="PS51892">
    <property type="entry name" value="SUBTILASE"/>
    <property type="match status" value="1"/>
</dbReference>
<dbReference type="EMBL" id="FNXT01000816">
    <property type="protein sequence ID" value="SZX67878.1"/>
    <property type="molecule type" value="Genomic_DNA"/>
</dbReference>
<feature type="active site" description="Charge relay system" evidence="5">
    <location>
        <position position="211"/>
    </location>
</feature>
<organism evidence="9 10">
    <name type="scientific">Tetradesmus obliquus</name>
    <name type="common">Green alga</name>
    <name type="synonym">Acutodesmus obliquus</name>
    <dbReference type="NCBI Taxonomy" id="3088"/>
    <lineage>
        <taxon>Eukaryota</taxon>
        <taxon>Viridiplantae</taxon>
        <taxon>Chlorophyta</taxon>
        <taxon>core chlorophytes</taxon>
        <taxon>Chlorophyceae</taxon>
        <taxon>CS clade</taxon>
        <taxon>Sphaeropleales</taxon>
        <taxon>Scenedesmaceae</taxon>
        <taxon>Tetradesmus</taxon>
    </lineage>
</organism>
<dbReference type="PANTHER" id="PTHR43806:SF11">
    <property type="entry name" value="CEREVISIN-RELATED"/>
    <property type="match status" value="1"/>
</dbReference>
<feature type="active site" description="Charge relay system" evidence="5">
    <location>
        <position position="242"/>
    </location>
</feature>
<proteinExistence type="inferred from homology"/>
<keyword evidence="3 5" id="KW-0378">Hydrolase</keyword>
<dbReference type="InterPro" id="IPR000209">
    <property type="entry name" value="Peptidase_S8/S53_dom"/>
</dbReference>
<feature type="chain" id="PRO_5016574380" description="Peptidase S8/S53 domain-containing protein" evidence="7">
    <location>
        <begin position="23"/>
        <end position="504"/>
    </location>
</feature>
<dbReference type="InterPro" id="IPR015500">
    <property type="entry name" value="Peptidase_S8_subtilisin-rel"/>
</dbReference>
<dbReference type="Proteomes" id="UP000256970">
    <property type="component" value="Unassembled WGS sequence"/>
</dbReference>